<feature type="compositionally biased region" description="Basic and acidic residues" evidence="1">
    <location>
        <begin position="35"/>
        <end position="61"/>
    </location>
</feature>
<evidence type="ECO:0000256" key="2">
    <source>
        <dbReference type="SAM" id="Phobius"/>
    </source>
</evidence>
<feature type="signal peptide" evidence="3">
    <location>
        <begin position="1"/>
        <end position="30"/>
    </location>
</feature>
<reference evidence="4 5" key="1">
    <citation type="submission" date="2016-06" db="EMBL/GenBank/DDBJ databases">
        <authorList>
            <person name="Kjaerup R.B."/>
            <person name="Dalgaard T.S."/>
            <person name="Juul-Madsen H.R."/>
        </authorList>
    </citation>
    <scope>NUCLEOTIDE SEQUENCE [LARGE SCALE GENOMIC DNA]</scope>
    <source>
        <strain evidence="4 5">DSM 43904</strain>
    </source>
</reference>
<name>A0A1C5JVJ3_9ACTN</name>
<evidence type="ECO:0000256" key="1">
    <source>
        <dbReference type="SAM" id="MobiDB-lite"/>
    </source>
</evidence>
<proteinExistence type="predicted"/>
<accession>A0A1C5JVJ3</accession>
<evidence type="ECO:0000313" key="4">
    <source>
        <dbReference type="EMBL" id="SCG74259.1"/>
    </source>
</evidence>
<evidence type="ECO:0000256" key="3">
    <source>
        <dbReference type="SAM" id="SignalP"/>
    </source>
</evidence>
<evidence type="ECO:0000313" key="5">
    <source>
        <dbReference type="Proteomes" id="UP000198217"/>
    </source>
</evidence>
<feature type="region of interest" description="Disordered" evidence="1">
    <location>
        <begin position="33"/>
        <end position="61"/>
    </location>
</feature>
<keyword evidence="2" id="KW-0812">Transmembrane</keyword>
<keyword evidence="3" id="KW-0732">Signal</keyword>
<dbReference type="EMBL" id="LT607750">
    <property type="protein sequence ID" value="SCG74259.1"/>
    <property type="molecule type" value="Genomic_DNA"/>
</dbReference>
<keyword evidence="2" id="KW-0472">Membrane</keyword>
<protein>
    <recommendedName>
        <fullName evidence="6">LPXTG-motif cell wall anchor domain-containing protein</fullName>
    </recommendedName>
</protein>
<keyword evidence="2" id="KW-1133">Transmembrane helix</keyword>
<sequence length="225" mass="22976">MSMRFLTKLAGGVALGSAALLLGAPATAFAATDDGATKEPRSSHEEKSKKKSDGGHDTYNLRDKEGKELVCAANKQTNELNVSNIIKGNTITDSVIVITQNVASSQTNESGPRTIVCIRDLELDAKVEADLLGDLFKMVERSGIGRVASPAGQRAGKATEPTVAYAGPEGAWVFPATGSVAAGDGGAFTDANTGALVTTGAGMMGVAALVGIALLRRRSANGTVA</sequence>
<dbReference type="Proteomes" id="UP000198217">
    <property type="component" value="Chromosome I"/>
</dbReference>
<organism evidence="4 5">
    <name type="scientific">Micromonospora echinaurantiaca</name>
    <dbReference type="NCBI Taxonomy" id="47857"/>
    <lineage>
        <taxon>Bacteria</taxon>
        <taxon>Bacillati</taxon>
        <taxon>Actinomycetota</taxon>
        <taxon>Actinomycetes</taxon>
        <taxon>Micromonosporales</taxon>
        <taxon>Micromonosporaceae</taxon>
        <taxon>Micromonospora</taxon>
    </lineage>
</organism>
<gene>
    <name evidence="4" type="ORF">GA0070609_4971</name>
</gene>
<feature type="transmembrane region" description="Helical" evidence="2">
    <location>
        <begin position="195"/>
        <end position="215"/>
    </location>
</feature>
<feature type="chain" id="PRO_5008720003" description="LPXTG-motif cell wall anchor domain-containing protein" evidence="3">
    <location>
        <begin position="31"/>
        <end position="225"/>
    </location>
</feature>
<keyword evidence="5" id="KW-1185">Reference proteome</keyword>
<evidence type="ECO:0008006" key="6">
    <source>
        <dbReference type="Google" id="ProtNLM"/>
    </source>
</evidence>
<dbReference type="AlphaFoldDB" id="A0A1C5JVJ3"/>